<comment type="similarity">
    <text evidence="2">Belongs to the protein kinase superfamily. CMGC Ser/Thr protein kinase family. CDC2/CDKX subfamily.</text>
</comment>
<dbReference type="SMART" id="SM00220">
    <property type="entry name" value="S_TKc"/>
    <property type="match status" value="1"/>
</dbReference>
<dbReference type="GO" id="GO:0004693">
    <property type="term" value="F:cyclin-dependent protein serine/threonine kinase activity"/>
    <property type="evidence" value="ECO:0007669"/>
    <property type="project" value="UniProtKB-EC"/>
</dbReference>
<evidence type="ECO:0000256" key="9">
    <source>
        <dbReference type="ARBA" id="ARBA00022777"/>
    </source>
</evidence>
<dbReference type="InterPro" id="IPR008271">
    <property type="entry name" value="Ser/Thr_kinase_AS"/>
</dbReference>
<organism evidence="19">
    <name type="scientific">Onchocerca flexuosa</name>
    <dbReference type="NCBI Taxonomy" id="387005"/>
    <lineage>
        <taxon>Eukaryota</taxon>
        <taxon>Metazoa</taxon>
        <taxon>Ecdysozoa</taxon>
        <taxon>Nematoda</taxon>
        <taxon>Chromadorea</taxon>
        <taxon>Rhabditida</taxon>
        <taxon>Spirurina</taxon>
        <taxon>Spiruromorpha</taxon>
        <taxon>Filarioidea</taxon>
        <taxon>Onchocercidae</taxon>
        <taxon>Onchocerca</taxon>
    </lineage>
</organism>
<dbReference type="WBParaSite" id="OFLC_0001331801-mRNA-1">
    <property type="protein sequence ID" value="OFLC_0001331801-mRNA-1"/>
    <property type="gene ID" value="OFLC_0001331801"/>
</dbReference>
<reference evidence="19" key="1">
    <citation type="submission" date="2016-06" db="UniProtKB">
        <authorList>
            <consortium name="WormBaseParasite"/>
        </authorList>
    </citation>
    <scope>IDENTIFICATION</scope>
</reference>
<dbReference type="InterPro" id="IPR011009">
    <property type="entry name" value="Kinase-like_dom_sf"/>
</dbReference>
<comment type="catalytic activity">
    <reaction evidence="14">
        <text>L-seryl-[protein] + ATP = O-phospho-L-seryl-[protein] + ADP + H(+)</text>
        <dbReference type="Rhea" id="RHEA:17989"/>
        <dbReference type="Rhea" id="RHEA-COMP:9863"/>
        <dbReference type="Rhea" id="RHEA-COMP:11604"/>
        <dbReference type="ChEBI" id="CHEBI:15378"/>
        <dbReference type="ChEBI" id="CHEBI:29999"/>
        <dbReference type="ChEBI" id="CHEBI:30616"/>
        <dbReference type="ChEBI" id="CHEBI:83421"/>
        <dbReference type="ChEBI" id="CHEBI:456216"/>
        <dbReference type="EC" id="2.7.11.22"/>
    </reaction>
</comment>
<evidence type="ECO:0000256" key="6">
    <source>
        <dbReference type="ARBA" id="ARBA00022679"/>
    </source>
</evidence>
<dbReference type="GO" id="GO:0051301">
    <property type="term" value="P:cell division"/>
    <property type="evidence" value="ECO:0007669"/>
    <property type="project" value="UniProtKB-KW"/>
</dbReference>
<dbReference type="PANTHER" id="PTHR24056:SF334">
    <property type="entry name" value="CYCLIN-DEPENDENT KINASE 1"/>
    <property type="match status" value="1"/>
</dbReference>
<keyword evidence="7" id="KW-0547">Nucleotide-binding</keyword>
<evidence type="ECO:0000256" key="15">
    <source>
        <dbReference type="ARBA" id="ARBA00049280"/>
    </source>
</evidence>
<comment type="catalytic activity">
    <reaction evidence="15">
        <text>[DNA-directed RNA polymerase] + ATP = phospho-[DNA-directed RNA polymerase] + ADP + H(+)</text>
        <dbReference type="Rhea" id="RHEA:10216"/>
        <dbReference type="Rhea" id="RHEA-COMP:11321"/>
        <dbReference type="Rhea" id="RHEA-COMP:11322"/>
        <dbReference type="ChEBI" id="CHEBI:15378"/>
        <dbReference type="ChEBI" id="CHEBI:30616"/>
        <dbReference type="ChEBI" id="CHEBI:43176"/>
        <dbReference type="ChEBI" id="CHEBI:68546"/>
        <dbReference type="ChEBI" id="CHEBI:456216"/>
        <dbReference type="EC" id="2.7.11.23"/>
    </reaction>
</comment>
<keyword evidence="10" id="KW-0067">ATP-binding</keyword>
<gene>
    <name evidence="17" type="ORF">OFLC_LOCUS13317</name>
</gene>
<dbReference type="Gene3D" id="3.30.200.20">
    <property type="entry name" value="Phosphorylase Kinase, domain 1"/>
    <property type="match status" value="1"/>
</dbReference>
<dbReference type="FunFam" id="1.10.510.10:FF:000624">
    <property type="entry name" value="Mitogen-activated protein kinase"/>
    <property type="match status" value="1"/>
</dbReference>
<protein>
    <submittedName>
        <fullName evidence="19">Kinase domain protein</fullName>
    </submittedName>
</protein>
<evidence type="ECO:0000256" key="14">
    <source>
        <dbReference type="ARBA" id="ARBA00048367"/>
    </source>
</evidence>
<dbReference type="PROSITE" id="PS00108">
    <property type="entry name" value="PROTEIN_KINASE_ST"/>
    <property type="match status" value="1"/>
</dbReference>
<dbReference type="Pfam" id="PF00069">
    <property type="entry name" value="Pkinase"/>
    <property type="match status" value="1"/>
</dbReference>
<dbReference type="GO" id="GO:0005634">
    <property type="term" value="C:nucleus"/>
    <property type="evidence" value="ECO:0007669"/>
    <property type="project" value="UniProtKB-SubCell"/>
</dbReference>
<evidence type="ECO:0000256" key="2">
    <source>
        <dbReference type="ARBA" id="ARBA00006485"/>
    </source>
</evidence>
<accession>A0A183I0Q5</accession>
<keyword evidence="11" id="KW-0539">Nucleus</keyword>
<keyword evidence="8" id="KW-0498">Mitosis</keyword>
<evidence type="ECO:0000256" key="8">
    <source>
        <dbReference type="ARBA" id="ARBA00022776"/>
    </source>
</evidence>
<proteinExistence type="inferred from homology"/>
<dbReference type="GO" id="GO:0000086">
    <property type="term" value="P:G2/M transition of mitotic cell cycle"/>
    <property type="evidence" value="ECO:0007669"/>
    <property type="project" value="TreeGrafter"/>
</dbReference>
<evidence type="ECO:0000256" key="3">
    <source>
        <dbReference type="ARBA" id="ARBA00022527"/>
    </source>
</evidence>
<dbReference type="GO" id="GO:0008353">
    <property type="term" value="F:RNA polymerase II CTD heptapeptide repeat kinase activity"/>
    <property type="evidence" value="ECO:0007669"/>
    <property type="project" value="UniProtKB-EC"/>
</dbReference>
<evidence type="ECO:0000313" key="17">
    <source>
        <dbReference type="EMBL" id="VDP13434.1"/>
    </source>
</evidence>
<comment type="subcellular location">
    <subcellularLocation>
        <location evidence="1">Nucleus</location>
    </subcellularLocation>
</comment>
<keyword evidence="9" id="KW-0418">Kinase</keyword>
<keyword evidence="6" id="KW-0808">Transferase</keyword>
<dbReference type="EMBL" id="UZAJ01040141">
    <property type="protein sequence ID" value="VDP13434.1"/>
    <property type="molecule type" value="Genomic_DNA"/>
</dbReference>
<evidence type="ECO:0000256" key="12">
    <source>
        <dbReference type="ARBA" id="ARBA00023306"/>
    </source>
</evidence>
<evidence type="ECO:0000256" key="13">
    <source>
        <dbReference type="ARBA" id="ARBA00047811"/>
    </source>
</evidence>
<evidence type="ECO:0000259" key="16">
    <source>
        <dbReference type="PROSITE" id="PS50011"/>
    </source>
</evidence>
<dbReference type="STRING" id="387005.A0A183I0Q5"/>
<evidence type="ECO:0000256" key="4">
    <source>
        <dbReference type="ARBA" id="ARBA00022553"/>
    </source>
</evidence>
<reference evidence="17 18" key="2">
    <citation type="submission" date="2018-11" db="EMBL/GenBank/DDBJ databases">
        <authorList>
            <consortium name="Pathogen Informatics"/>
        </authorList>
    </citation>
    <scope>NUCLEOTIDE SEQUENCE [LARGE SCALE GENOMIC DNA]</scope>
</reference>
<keyword evidence="12" id="KW-0131">Cell cycle</keyword>
<keyword evidence="18" id="KW-1185">Reference proteome</keyword>
<dbReference type="InterPro" id="IPR000719">
    <property type="entry name" value="Prot_kinase_dom"/>
</dbReference>
<evidence type="ECO:0000256" key="5">
    <source>
        <dbReference type="ARBA" id="ARBA00022618"/>
    </source>
</evidence>
<dbReference type="PANTHER" id="PTHR24056">
    <property type="entry name" value="CELL DIVISION PROTEIN KINASE"/>
    <property type="match status" value="1"/>
</dbReference>
<dbReference type="PROSITE" id="PS50011">
    <property type="entry name" value="PROTEIN_KINASE_DOM"/>
    <property type="match status" value="1"/>
</dbReference>
<dbReference type="AlphaFoldDB" id="A0A183I0Q5"/>
<feature type="domain" description="Protein kinase" evidence="16">
    <location>
        <begin position="12"/>
        <end position="305"/>
    </location>
</feature>
<evidence type="ECO:0000256" key="11">
    <source>
        <dbReference type="ARBA" id="ARBA00023242"/>
    </source>
</evidence>
<dbReference type="Gene3D" id="1.10.510.10">
    <property type="entry name" value="Transferase(Phosphotransferase) domain 1"/>
    <property type="match status" value="1"/>
</dbReference>
<dbReference type="InterPro" id="IPR050108">
    <property type="entry name" value="CDK"/>
</dbReference>
<dbReference type="SUPFAM" id="SSF56112">
    <property type="entry name" value="Protein kinase-like (PK-like)"/>
    <property type="match status" value="1"/>
</dbReference>
<name>A0A183I0Q5_9BILA</name>
<keyword evidence="4" id="KW-0597">Phosphoprotein</keyword>
<dbReference type="Proteomes" id="UP000267606">
    <property type="component" value="Unassembled WGS sequence"/>
</dbReference>
<evidence type="ECO:0000256" key="7">
    <source>
        <dbReference type="ARBA" id="ARBA00022741"/>
    </source>
</evidence>
<evidence type="ECO:0000256" key="10">
    <source>
        <dbReference type="ARBA" id="ARBA00022840"/>
    </source>
</evidence>
<dbReference type="GO" id="GO:0005524">
    <property type="term" value="F:ATP binding"/>
    <property type="evidence" value="ECO:0007669"/>
    <property type="project" value="UniProtKB-KW"/>
</dbReference>
<keyword evidence="5" id="KW-0132">Cell division</keyword>
<dbReference type="GO" id="GO:0007095">
    <property type="term" value="P:mitotic G2 DNA damage checkpoint signaling"/>
    <property type="evidence" value="ECO:0007669"/>
    <property type="project" value="TreeGrafter"/>
</dbReference>
<evidence type="ECO:0000256" key="1">
    <source>
        <dbReference type="ARBA" id="ARBA00004123"/>
    </source>
</evidence>
<keyword evidence="3" id="KW-0723">Serine/threonine-protein kinase</keyword>
<sequence>MASFSNSWSNYFIWISKIAEETLVSVYQAVDKRTGNMVTIKNVQFVNGIPSTAIQEITLLKALQHPNIVQSAFFFFCNYINCSLEDVIIDDNQLHLIVEFIGMNLKTYISKIPDNKLMDRAEQKSYLYQLLQAICYCHERNVLHRDLKPENLLIDQNGILKLADFTFDEIINKPQVYLSQIFPLFYKAPEAILGRTHYTSANDMWSIGCIAAEIATKQILFEKLSNIDQILHIFSVLSSPNEETWHILTDLPNYLPNFPTWTNNRLSELLSGFMDISGINIVQKMLVYDPAQRISAKELLQDPYFADVDQTMLPASDYDETLVLPSDHD</sequence>
<evidence type="ECO:0000313" key="18">
    <source>
        <dbReference type="Proteomes" id="UP000267606"/>
    </source>
</evidence>
<comment type="catalytic activity">
    <reaction evidence="13">
        <text>L-threonyl-[protein] + ATP = O-phospho-L-threonyl-[protein] + ADP + H(+)</text>
        <dbReference type="Rhea" id="RHEA:46608"/>
        <dbReference type="Rhea" id="RHEA-COMP:11060"/>
        <dbReference type="Rhea" id="RHEA-COMP:11605"/>
        <dbReference type="ChEBI" id="CHEBI:15378"/>
        <dbReference type="ChEBI" id="CHEBI:30013"/>
        <dbReference type="ChEBI" id="CHEBI:30616"/>
        <dbReference type="ChEBI" id="CHEBI:61977"/>
        <dbReference type="ChEBI" id="CHEBI:456216"/>
        <dbReference type="EC" id="2.7.11.22"/>
    </reaction>
</comment>
<evidence type="ECO:0000313" key="19">
    <source>
        <dbReference type="WBParaSite" id="OFLC_0001331801-mRNA-1"/>
    </source>
</evidence>